<feature type="transmembrane region" description="Helical" evidence="6">
    <location>
        <begin position="223"/>
        <end position="244"/>
    </location>
</feature>
<keyword evidence="3 6" id="KW-0812">Transmembrane</keyword>
<reference evidence="8" key="1">
    <citation type="submission" date="2020-12" db="EMBL/GenBank/DDBJ databases">
        <title>Bacterial taxonomy.</title>
        <authorList>
            <person name="Pan X."/>
        </authorList>
    </citation>
    <scope>NUCLEOTIDE SEQUENCE</scope>
    <source>
        <strain evidence="8">M0105</strain>
    </source>
</reference>
<feature type="transmembrane region" description="Helical" evidence="6">
    <location>
        <begin position="283"/>
        <end position="301"/>
    </location>
</feature>
<feature type="transmembrane region" description="Helical" evidence="6">
    <location>
        <begin position="193"/>
        <end position="211"/>
    </location>
</feature>
<dbReference type="InterPro" id="IPR050638">
    <property type="entry name" value="AA-Vitamin_Transporters"/>
</dbReference>
<evidence type="ECO:0000256" key="3">
    <source>
        <dbReference type="ARBA" id="ARBA00022692"/>
    </source>
</evidence>
<feature type="transmembrane region" description="Helical" evidence="6">
    <location>
        <begin position="133"/>
        <end position="151"/>
    </location>
</feature>
<protein>
    <submittedName>
        <fullName evidence="8">DMT family transporter</fullName>
    </submittedName>
</protein>
<comment type="similarity">
    <text evidence="2">Belongs to the EamA transporter family.</text>
</comment>
<dbReference type="InterPro" id="IPR000620">
    <property type="entry name" value="EamA_dom"/>
</dbReference>
<feature type="transmembrane region" description="Helical" evidence="6">
    <location>
        <begin position="37"/>
        <end position="59"/>
    </location>
</feature>
<keyword evidence="9" id="KW-1185">Reference proteome</keyword>
<evidence type="ECO:0000259" key="7">
    <source>
        <dbReference type="Pfam" id="PF00892"/>
    </source>
</evidence>
<feature type="domain" description="EamA" evidence="7">
    <location>
        <begin position="9"/>
        <end position="148"/>
    </location>
</feature>
<evidence type="ECO:0000256" key="1">
    <source>
        <dbReference type="ARBA" id="ARBA00004141"/>
    </source>
</evidence>
<dbReference type="Proteomes" id="UP000655420">
    <property type="component" value="Unassembled WGS sequence"/>
</dbReference>
<dbReference type="Pfam" id="PF00892">
    <property type="entry name" value="EamA"/>
    <property type="match status" value="1"/>
</dbReference>
<keyword evidence="4 6" id="KW-1133">Transmembrane helix</keyword>
<dbReference type="GO" id="GO:0016020">
    <property type="term" value="C:membrane"/>
    <property type="evidence" value="ECO:0007669"/>
    <property type="project" value="UniProtKB-SubCell"/>
</dbReference>
<evidence type="ECO:0000256" key="5">
    <source>
        <dbReference type="ARBA" id="ARBA00023136"/>
    </source>
</evidence>
<dbReference type="InterPro" id="IPR037185">
    <property type="entry name" value="EmrE-like"/>
</dbReference>
<dbReference type="RefSeq" id="WP_200608372.1">
    <property type="nucleotide sequence ID" value="NZ_JAEHHL010000002.1"/>
</dbReference>
<feature type="transmembrane region" description="Helical" evidence="6">
    <location>
        <begin position="7"/>
        <end position="25"/>
    </location>
</feature>
<evidence type="ECO:0000313" key="8">
    <source>
        <dbReference type="EMBL" id="MBK0398772.1"/>
    </source>
</evidence>
<gene>
    <name evidence="8" type="ORF">H0I76_06200</name>
</gene>
<dbReference type="PANTHER" id="PTHR32322">
    <property type="entry name" value="INNER MEMBRANE TRANSPORTER"/>
    <property type="match status" value="1"/>
</dbReference>
<proteinExistence type="inferred from homology"/>
<organism evidence="8 9">
    <name type="scientific">Thermohalobaculum xanthum</name>
    <dbReference type="NCBI Taxonomy" id="2753746"/>
    <lineage>
        <taxon>Bacteria</taxon>
        <taxon>Pseudomonadati</taxon>
        <taxon>Pseudomonadota</taxon>
        <taxon>Alphaproteobacteria</taxon>
        <taxon>Rhodobacterales</taxon>
        <taxon>Paracoccaceae</taxon>
        <taxon>Thermohalobaculum</taxon>
    </lineage>
</organism>
<comment type="caution">
    <text evidence="8">The sequence shown here is derived from an EMBL/GenBank/DDBJ whole genome shotgun (WGS) entry which is preliminary data.</text>
</comment>
<feature type="transmembrane region" description="Helical" evidence="6">
    <location>
        <begin position="256"/>
        <end position="277"/>
    </location>
</feature>
<feature type="transmembrane region" description="Helical" evidence="6">
    <location>
        <begin position="106"/>
        <end position="126"/>
    </location>
</feature>
<dbReference type="AlphaFoldDB" id="A0A8J7SE53"/>
<keyword evidence="5 6" id="KW-0472">Membrane</keyword>
<evidence type="ECO:0000256" key="4">
    <source>
        <dbReference type="ARBA" id="ARBA00022989"/>
    </source>
</evidence>
<dbReference type="PANTHER" id="PTHR32322:SF2">
    <property type="entry name" value="EAMA DOMAIN-CONTAINING PROTEIN"/>
    <property type="match status" value="1"/>
</dbReference>
<feature type="transmembrane region" description="Helical" evidence="6">
    <location>
        <begin position="166"/>
        <end position="186"/>
    </location>
</feature>
<dbReference type="SUPFAM" id="SSF103481">
    <property type="entry name" value="Multidrug resistance efflux transporter EmrE"/>
    <property type="match status" value="2"/>
</dbReference>
<feature type="transmembrane region" description="Helical" evidence="6">
    <location>
        <begin position="80"/>
        <end position="100"/>
    </location>
</feature>
<accession>A0A8J7SE53</accession>
<evidence type="ECO:0000313" key="9">
    <source>
        <dbReference type="Proteomes" id="UP000655420"/>
    </source>
</evidence>
<evidence type="ECO:0000256" key="2">
    <source>
        <dbReference type="ARBA" id="ARBA00007362"/>
    </source>
</evidence>
<comment type="subcellular location">
    <subcellularLocation>
        <location evidence="1">Membrane</location>
        <topology evidence="1">Multi-pass membrane protein</topology>
    </subcellularLocation>
</comment>
<evidence type="ECO:0000256" key="6">
    <source>
        <dbReference type="SAM" id="Phobius"/>
    </source>
</evidence>
<name>A0A8J7SE53_9RHOB</name>
<sequence length="312" mass="31695">MTGGHATALGLALFAAVMWGLWWVPIRMLEGAGLHGVWPGLAMAAGALPAFAIAAARGGRARAVAGGAPVVPPRSEQQRALAGAVACGLAVMLYASALAFTDVVRAVLLFYLAPAWSTAIECLFLGRRWSRRSALALGLGACGVMAILRLVPTGEGVGVVWNAGDSMALASGLAWSVGTALIFTAPTPGSGRLSLAMGLGALCAGLAIAFSGDGAGAMPDLSVLVAALPLALVTGLVYLAPVILGTMWSAQRLPPATLSFLLTAEIISGVGSSALFLDEPFGWPEMVGTVLVTLGALVEVVRAPRHPRLDHT</sequence>
<dbReference type="EMBL" id="JAEHHL010000002">
    <property type="protein sequence ID" value="MBK0398772.1"/>
    <property type="molecule type" value="Genomic_DNA"/>
</dbReference>